<dbReference type="PIRSF" id="PIRSF004750">
    <property type="entry name" value="Nitrile_oxidored_YqcD_prd"/>
    <property type="match status" value="1"/>
</dbReference>
<accession>A0A1T1HA89</accession>
<evidence type="ECO:0000256" key="4">
    <source>
        <dbReference type="ARBA" id="ARBA00023002"/>
    </source>
</evidence>
<evidence type="ECO:0000256" key="2">
    <source>
        <dbReference type="ARBA" id="ARBA00022785"/>
    </source>
</evidence>
<dbReference type="Pfam" id="PF14819">
    <property type="entry name" value="QueF_N"/>
    <property type="match status" value="1"/>
</dbReference>
<evidence type="ECO:0000256" key="1">
    <source>
        <dbReference type="ARBA" id="ARBA00022490"/>
    </source>
</evidence>
<dbReference type="GO" id="GO:0033739">
    <property type="term" value="F:preQ1 synthase activity"/>
    <property type="evidence" value="ECO:0007669"/>
    <property type="project" value="UniProtKB-UniRule"/>
</dbReference>
<evidence type="ECO:0000313" key="9">
    <source>
        <dbReference type="Proteomes" id="UP000190064"/>
    </source>
</evidence>
<keyword evidence="4 5" id="KW-0560">Oxidoreductase</keyword>
<comment type="caution">
    <text evidence="8">The sequence shown here is derived from an EMBL/GenBank/DDBJ whole genome shotgun (WGS) entry which is preliminary data.</text>
</comment>
<comment type="pathway">
    <text evidence="5">tRNA modification; tRNA-queuosine biosynthesis.</text>
</comment>
<dbReference type="HAMAP" id="MF_00817">
    <property type="entry name" value="QueF_type2"/>
    <property type="match status" value="1"/>
</dbReference>
<feature type="active site" description="Thioimide intermediate" evidence="5">
    <location>
        <position position="199"/>
    </location>
</feature>
<comment type="similarity">
    <text evidence="5">Belongs to the GTP cyclohydrolase I family. QueF type 2 subfamily.</text>
</comment>
<dbReference type="Pfam" id="PF14489">
    <property type="entry name" value="QueF"/>
    <property type="match status" value="1"/>
</dbReference>
<dbReference type="EMBL" id="MTSD02000005">
    <property type="protein sequence ID" value="OOV86686.1"/>
    <property type="molecule type" value="Genomic_DNA"/>
</dbReference>
<dbReference type="STRING" id="966.BTA35_0212485"/>
<evidence type="ECO:0000256" key="5">
    <source>
        <dbReference type="HAMAP-Rule" id="MF_00817"/>
    </source>
</evidence>
<gene>
    <name evidence="5" type="primary">queF</name>
    <name evidence="8" type="ORF">BTA35_0212485</name>
</gene>
<organism evidence="8 9">
    <name type="scientific">Oceanospirillum linum</name>
    <dbReference type="NCBI Taxonomy" id="966"/>
    <lineage>
        <taxon>Bacteria</taxon>
        <taxon>Pseudomonadati</taxon>
        <taxon>Pseudomonadota</taxon>
        <taxon>Gammaproteobacteria</taxon>
        <taxon>Oceanospirillales</taxon>
        <taxon>Oceanospirillaceae</taxon>
        <taxon>Oceanospirillum</taxon>
    </lineage>
</organism>
<dbReference type="AlphaFoldDB" id="A0A1T1HA89"/>
<dbReference type="NCBIfam" id="TIGR03138">
    <property type="entry name" value="QueF"/>
    <property type="match status" value="1"/>
</dbReference>
<dbReference type="Proteomes" id="UP000190064">
    <property type="component" value="Unassembled WGS sequence"/>
</dbReference>
<comment type="subunit">
    <text evidence="5">Homodimer.</text>
</comment>
<dbReference type="GO" id="GO:0005737">
    <property type="term" value="C:cytoplasm"/>
    <property type="evidence" value="ECO:0007669"/>
    <property type="project" value="UniProtKB-SubCell"/>
</dbReference>
<keyword evidence="1 5" id="KW-0963">Cytoplasm</keyword>
<protein>
    <recommendedName>
        <fullName evidence="5">NADPH-dependent 7-cyano-7-deazaguanine reductase</fullName>
        <ecNumber evidence="5">1.7.1.13</ecNumber>
    </recommendedName>
    <alternativeName>
        <fullName evidence="5">7-cyano-7-carbaguanine reductase</fullName>
    </alternativeName>
    <alternativeName>
        <fullName evidence="5">NADPH-dependent nitrile oxidoreductase</fullName>
    </alternativeName>
    <alternativeName>
        <fullName evidence="5">PreQ(0) reductase</fullName>
    </alternativeName>
</protein>
<feature type="domain" description="NADPH-dependent 7-cyano-7-deazaguanine reductase N-terminal" evidence="7">
    <location>
        <begin position="27"/>
        <end position="142"/>
    </location>
</feature>
<dbReference type="InterPro" id="IPR043133">
    <property type="entry name" value="GTP-CH-I_C/QueF"/>
</dbReference>
<reference evidence="8" key="1">
    <citation type="submission" date="2017-02" db="EMBL/GenBank/DDBJ databases">
        <title>Draft Genome Sequence of the Salt Water Bacterium Oceanospirillum linum ATCC 11336.</title>
        <authorList>
            <person name="Trachtenberg A.M."/>
            <person name="Carney J.G."/>
            <person name="Linnane J.D."/>
            <person name="Rheaume B.A."/>
            <person name="Pitts N.L."/>
            <person name="Mykles D.L."/>
            <person name="Maclea K.S."/>
        </authorList>
    </citation>
    <scope>NUCLEOTIDE SEQUENCE [LARGE SCALE GENOMIC DNA]</scope>
    <source>
        <strain evidence="8">ATCC 11336</strain>
    </source>
</reference>
<comment type="function">
    <text evidence="5">Catalyzes the NADPH-dependent reduction of 7-cyano-7-deazaguanine (preQ0) to 7-aminomethyl-7-deazaguanine (preQ1).</text>
</comment>
<dbReference type="SUPFAM" id="SSF55620">
    <property type="entry name" value="Tetrahydrobiopterin biosynthesis enzymes-like"/>
    <property type="match status" value="1"/>
</dbReference>
<dbReference type="InterPro" id="IPR050084">
    <property type="entry name" value="NADPH_dep_7-cyano-7-deazaG_red"/>
</dbReference>
<dbReference type="GO" id="GO:0008616">
    <property type="term" value="P:tRNA queuosine(34) biosynthetic process"/>
    <property type="evidence" value="ECO:0007669"/>
    <property type="project" value="UniProtKB-UniRule"/>
</dbReference>
<feature type="binding site" evidence="5">
    <location>
        <begin position="101"/>
        <end position="102"/>
    </location>
    <ligand>
        <name>NADPH</name>
        <dbReference type="ChEBI" id="CHEBI:57783"/>
    </ligand>
</feature>
<keyword evidence="2 5" id="KW-0671">Queuosine biosynthesis</keyword>
<feature type="active site" description="Proton donor" evidence="5">
    <location>
        <position position="206"/>
    </location>
</feature>
<dbReference type="InterPro" id="IPR029139">
    <property type="entry name" value="QueF_N"/>
</dbReference>
<comment type="subcellular location">
    <subcellularLocation>
        <location evidence="5">Cytoplasm</location>
    </subcellularLocation>
</comment>
<dbReference type="InterPro" id="IPR016428">
    <property type="entry name" value="QueF_type2"/>
</dbReference>
<feature type="binding site" evidence="5">
    <location>
        <begin position="238"/>
        <end position="239"/>
    </location>
    <ligand>
        <name>substrate</name>
    </ligand>
</feature>
<dbReference type="EC" id="1.7.1.13" evidence="5"/>
<comment type="catalytic activity">
    <reaction evidence="5">
        <text>7-aminomethyl-7-carbaguanine + 2 NADP(+) = 7-cyano-7-carbaguanine + 2 NADPH + 3 H(+)</text>
        <dbReference type="Rhea" id="RHEA:13409"/>
        <dbReference type="ChEBI" id="CHEBI:15378"/>
        <dbReference type="ChEBI" id="CHEBI:45075"/>
        <dbReference type="ChEBI" id="CHEBI:57783"/>
        <dbReference type="ChEBI" id="CHEBI:58349"/>
        <dbReference type="ChEBI" id="CHEBI:58703"/>
        <dbReference type="EC" id="1.7.1.13"/>
    </reaction>
</comment>
<feature type="binding site" evidence="5">
    <location>
        <begin position="99"/>
        <end position="101"/>
    </location>
    <ligand>
        <name>substrate</name>
    </ligand>
</feature>
<feature type="compositionally biased region" description="Basic and acidic residues" evidence="6">
    <location>
        <begin position="1"/>
        <end position="13"/>
    </location>
</feature>
<name>A0A1T1HA89_OCELI</name>
<feature type="region of interest" description="Disordered" evidence="6">
    <location>
        <begin position="1"/>
        <end position="21"/>
    </location>
</feature>
<evidence type="ECO:0000313" key="8">
    <source>
        <dbReference type="EMBL" id="OOV86686.1"/>
    </source>
</evidence>
<evidence type="ECO:0000259" key="7">
    <source>
        <dbReference type="Pfam" id="PF14819"/>
    </source>
</evidence>
<keyword evidence="9" id="KW-1185">Reference proteome</keyword>
<dbReference type="UniPathway" id="UPA00392"/>
<proteinExistence type="inferred from homology"/>
<dbReference type="Gene3D" id="3.30.1130.10">
    <property type="match status" value="2"/>
</dbReference>
<keyword evidence="3 5" id="KW-0521">NADP</keyword>
<dbReference type="InterPro" id="IPR029500">
    <property type="entry name" value="QueF"/>
</dbReference>
<dbReference type="PANTHER" id="PTHR34354">
    <property type="entry name" value="NADPH-DEPENDENT 7-CYANO-7-DEAZAGUANINE REDUCTASE"/>
    <property type="match status" value="1"/>
</dbReference>
<dbReference type="PANTHER" id="PTHR34354:SF1">
    <property type="entry name" value="NADPH-DEPENDENT 7-CYANO-7-DEAZAGUANINE REDUCTASE"/>
    <property type="match status" value="1"/>
</dbReference>
<evidence type="ECO:0000256" key="3">
    <source>
        <dbReference type="ARBA" id="ARBA00022857"/>
    </source>
</evidence>
<sequence length="291" mass="32841">MMSDSKQVHRDEQASPETSLLGKETQYVDQYDAGLLFPIPRQPKRDEIGLGQLDAEEGGLPFFGQDIWNAFELSWLNAKGKPEVAVAVFRIPADSENIIESKSFKLYLNSFNQTKLSGCHELQATLEKDLSSAAGAPVMVELHGLDGAIALQVVEPKGRCIDGLDIEVSHYHPEPSLLKNQSELIVEETLYSHLLRSNCPVTGQPDWATVEISYTGKKIDKAGLLAYIISFRQHNDFHEQCVERMFVDLSQRCKPEELTVVARYTRRGGLDINPWRSSNRPDLENRRFVRQ</sequence>
<evidence type="ECO:0000256" key="6">
    <source>
        <dbReference type="SAM" id="MobiDB-lite"/>
    </source>
</evidence>
<feature type="binding site" evidence="5">
    <location>
        <begin position="267"/>
        <end position="268"/>
    </location>
    <ligand>
        <name>NADPH</name>
        <dbReference type="ChEBI" id="CHEBI:57783"/>
    </ligand>
</feature>